<dbReference type="InterPro" id="IPR003961">
    <property type="entry name" value="FN3_dom"/>
</dbReference>
<dbReference type="CDD" id="cd02696">
    <property type="entry name" value="MurNAc-LAA"/>
    <property type="match status" value="1"/>
</dbReference>
<dbReference type="Gene3D" id="3.40.630.40">
    <property type="entry name" value="Zn-dependent exopeptidases"/>
    <property type="match status" value="1"/>
</dbReference>
<feature type="chain" id="PRO_5015888308" evidence="2">
    <location>
        <begin position="22"/>
        <end position="924"/>
    </location>
</feature>
<dbReference type="SUPFAM" id="SSF53187">
    <property type="entry name" value="Zn-dependent exopeptidases"/>
    <property type="match status" value="1"/>
</dbReference>
<dbReference type="Gene3D" id="2.60.40.10">
    <property type="entry name" value="Immunoglobulins"/>
    <property type="match status" value="1"/>
</dbReference>
<evidence type="ECO:0000256" key="2">
    <source>
        <dbReference type="SAM" id="SignalP"/>
    </source>
</evidence>
<dbReference type="SMART" id="SM00646">
    <property type="entry name" value="Ami_3"/>
    <property type="match status" value="1"/>
</dbReference>
<evidence type="ECO:0000256" key="1">
    <source>
        <dbReference type="SAM" id="MobiDB-lite"/>
    </source>
</evidence>
<dbReference type="AlphaFoldDB" id="A0A2W5TTX1"/>
<name>A0A2W5TTX1_9BACT</name>
<dbReference type="GO" id="GO:0009253">
    <property type="term" value="P:peptidoglycan catabolic process"/>
    <property type="evidence" value="ECO:0007669"/>
    <property type="project" value="InterPro"/>
</dbReference>
<dbReference type="Pfam" id="PF25275">
    <property type="entry name" value="Golvesin_C"/>
    <property type="match status" value="1"/>
</dbReference>
<feature type="signal peptide" evidence="2">
    <location>
        <begin position="1"/>
        <end position="21"/>
    </location>
</feature>
<dbReference type="InterPro" id="IPR013783">
    <property type="entry name" value="Ig-like_fold"/>
</dbReference>
<dbReference type="Proteomes" id="UP000249061">
    <property type="component" value="Unassembled WGS sequence"/>
</dbReference>
<accession>A0A2W5TTX1</accession>
<dbReference type="InterPro" id="IPR036116">
    <property type="entry name" value="FN3_sf"/>
</dbReference>
<dbReference type="Pfam" id="PF01520">
    <property type="entry name" value="Amidase_3"/>
    <property type="match status" value="1"/>
</dbReference>
<proteinExistence type="predicted"/>
<dbReference type="EMBL" id="QFQP01000003">
    <property type="protein sequence ID" value="PZR16733.1"/>
    <property type="molecule type" value="Genomic_DNA"/>
</dbReference>
<dbReference type="SMART" id="SM00060">
    <property type="entry name" value="FN3"/>
    <property type="match status" value="1"/>
</dbReference>
<protein>
    <submittedName>
        <fullName evidence="4">N-acetylmuramoyl-L-alanine amidase</fullName>
    </submittedName>
</protein>
<gene>
    <name evidence="4" type="ORF">DI536_06150</name>
</gene>
<evidence type="ECO:0000313" key="4">
    <source>
        <dbReference type="EMBL" id="PZR16733.1"/>
    </source>
</evidence>
<dbReference type="SUPFAM" id="SSF49265">
    <property type="entry name" value="Fibronectin type III"/>
    <property type="match status" value="1"/>
</dbReference>
<dbReference type="InterPro" id="IPR002508">
    <property type="entry name" value="MurNAc-LAA_cat"/>
</dbReference>
<dbReference type="GO" id="GO:0008745">
    <property type="term" value="F:N-acetylmuramoyl-L-alanine amidase activity"/>
    <property type="evidence" value="ECO:0007669"/>
    <property type="project" value="InterPro"/>
</dbReference>
<dbReference type="PROSITE" id="PS50853">
    <property type="entry name" value="FN3"/>
    <property type="match status" value="1"/>
</dbReference>
<sequence length="924" mass="96347">MRAVMRSLVLGVVVCSLTASAQWMEDCGLEPPGSVPFVPLPQKSWEPQLDASSPPLVRVDRQAPRVGGSAISHVTGVGALAGKVIYLSPGHGFTWEAGLGAWRTQRGNTNDIVEDLVSIETLSQYLMPMLLNAGARVVPVRELDLQTNLVLLDNGEPGYSENGDAATFIDSTVMGWGRPTFPMTGDIMPFQLGTNRLMLASDTETATATYAVTIPADGFYEVSVSYTPFSARVTDAHYEVVHPGGSTHFRVNQQRHGNTWVQLGRFHFRAGQPARVVVHNDSANAAGKNVSLDAVKFGGGMGLIDRGMGVSGRPRFEESSRYQAQWAGAPTSVWAPSSNTPSADRNNDVSTRSRFTAWAHEPGEDAVYVAWHTNAFNGVAVGTNTYVYGPNPPDNTLNFTGVDGGMQLANAIHTEIINDIRSDAGWNRPTWTNRGVDSAYFGELNPNNNPETPSVLLEMAFHDAAADATHLKEPAFRYLCARAIAQGIIKYYAQKDGVAVQLPPEPPTHVAALNQSNGEVVVKWRAPSTDSQNVRGQPASAYRVYASGDGLSWDNGVDVATTSVRLPLPANAARYFRVTALNQGGESFPSSVVGARRAVAGQPFVLVVNGFDRLEAAIGKTEAFASTYALGSVLRIFIEKMNDGSAARFTGAALDANGVGFDTADTDSVTAGDVPFAPYSLLTWFVGRGKQGGAAISAQEQGIINDFRTRNLPVFISGDATAAAAFLSSTFSATAAGMNGGLTVNGAGALMGVPAIALDDGNGGSFDTGTPPVISSAGAAVSLGSYLVGGNAAVGVPSQTVAFGFPFETIIGGAQRTEVMRRVLMFLSPGGFDGGLVDVDAGTVIDGGFDAGVVNPVDAGQPDSGVPEDGGTGGGTGAGGGDPGAGGGAAPLEPVLGFQGGGCSSTPAELLGLLVLLVVRRRRS</sequence>
<organism evidence="4 5">
    <name type="scientific">Archangium gephyra</name>
    <dbReference type="NCBI Taxonomy" id="48"/>
    <lineage>
        <taxon>Bacteria</taxon>
        <taxon>Pseudomonadati</taxon>
        <taxon>Myxococcota</taxon>
        <taxon>Myxococcia</taxon>
        <taxon>Myxococcales</taxon>
        <taxon>Cystobacterineae</taxon>
        <taxon>Archangiaceae</taxon>
        <taxon>Archangium</taxon>
    </lineage>
</organism>
<feature type="domain" description="Fibronectin type-III" evidence="3">
    <location>
        <begin position="503"/>
        <end position="601"/>
    </location>
</feature>
<evidence type="ECO:0000259" key="3">
    <source>
        <dbReference type="PROSITE" id="PS50853"/>
    </source>
</evidence>
<dbReference type="CDD" id="cd00063">
    <property type="entry name" value="FN3"/>
    <property type="match status" value="1"/>
</dbReference>
<feature type="region of interest" description="Disordered" evidence="1">
    <location>
        <begin position="856"/>
        <end position="892"/>
    </location>
</feature>
<reference evidence="4 5" key="1">
    <citation type="submission" date="2017-08" db="EMBL/GenBank/DDBJ databases">
        <title>Infants hospitalized years apart are colonized by the same room-sourced microbial strains.</title>
        <authorList>
            <person name="Brooks B."/>
            <person name="Olm M.R."/>
            <person name="Firek B.A."/>
            <person name="Baker R."/>
            <person name="Thomas B.C."/>
            <person name="Morowitz M.J."/>
            <person name="Banfield J.F."/>
        </authorList>
    </citation>
    <scope>NUCLEOTIDE SEQUENCE [LARGE SCALE GENOMIC DNA]</scope>
    <source>
        <strain evidence="4">S2_003_000_R2_14</strain>
    </source>
</reference>
<comment type="caution">
    <text evidence="4">The sequence shown here is derived from an EMBL/GenBank/DDBJ whole genome shotgun (WGS) entry which is preliminary data.</text>
</comment>
<feature type="compositionally biased region" description="Gly residues" evidence="1">
    <location>
        <begin position="868"/>
        <end position="889"/>
    </location>
</feature>
<evidence type="ECO:0000313" key="5">
    <source>
        <dbReference type="Proteomes" id="UP000249061"/>
    </source>
</evidence>
<keyword evidence="2" id="KW-0732">Signal</keyword>
<dbReference type="InterPro" id="IPR033803">
    <property type="entry name" value="CBD-like_Golvesin-Xly"/>
</dbReference>